<keyword evidence="3 4" id="KW-0175">Coiled coil</keyword>
<feature type="coiled-coil region" evidence="4">
    <location>
        <begin position="744"/>
        <end position="778"/>
    </location>
</feature>
<dbReference type="Proteomes" id="UP001159428">
    <property type="component" value="Unassembled WGS sequence"/>
</dbReference>
<dbReference type="Gene3D" id="1.20.5.340">
    <property type="match status" value="1"/>
</dbReference>
<dbReference type="Pfam" id="PF18770">
    <property type="entry name" value="Arm_vescicular"/>
    <property type="match status" value="1"/>
</dbReference>
<dbReference type="SUPFAM" id="SSF48371">
    <property type="entry name" value="ARM repeat"/>
    <property type="match status" value="1"/>
</dbReference>
<feature type="domain" description="Vesicle tethering protein Uso1/P115-like head" evidence="6">
    <location>
        <begin position="362"/>
        <end position="643"/>
    </location>
</feature>
<gene>
    <name evidence="7" type="ORF">PMEA_00026496</name>
</gene>
<evidence type="ECO:0000313" key="8">
    <source>
        <dbReference type="Proteomes" id="UP001159428"/>
    </source>
</evidence>
<dbReference type="FunFam" id="1.25.10.10:FF:000394">
    <property type="entry name" value="general vesicular transport factor p115"/>
    <property type="match status" value="1"/>
</dbReference>
<feature type="region of interest" description="Disordered" evidence="5">
    <location>
        <begin position="1"/>
        <end position="26"/>
    </location>
</feature>
<dbReference type="Gene3D" id="1.25.10.10">
    <property type="entry name" value="Leucine-rich Repeat Variant"/>
    <property type="match status" value="1"/>
</dbReference>
<evidence type="ECO:0000259" key="6">
    <source>
        <dbReference type="Pfam" id="PF04869"/>
    </source>
</evidence>
<protein>
    <recommendedName>
        <fullName evidence="6">Vesicle tethering protein Uso1/P115-like head domain-containing protein</fullName>
    </recommendedName>
</protein>
<dbReference type="InterPro" id="IPR041209">
    <property type="entry name" value="P115_Arm_rpt"/>
</dbReference>
<feature type="coiled-coil region" evidence="4">
    <location>
        <begin position="809"/>
        <end position="921"/>
    </location>
</feature>
<proteinExistence type="predicted"/>
<evidence type="ECO:0000256" key="2">
    <source>
        <dbReference type="ARBA" id="ARBA00023034"/>
    </source>
</evidence>
<feature type="compositionally biased region" description="Acidic residues" evidence="5">
    <location>
        <begin position="1000"/>
        <end position="1010"/>
    </location>
</feature>
<dbReference type="GO" id="GO:0006886">
    <property type="term" value="P:intracellular protein transport"/>
    <property type="evidence" value="ECO:0007669"/>
    <property type="project" value="InterPro"/>
</dbReference>
<dbReference type="GO" id="GO:0005783">
    <property type="term" value="C:endoplasmic reticulum"/>
    <property type="evidence" value="ECO:0007669"/>
    <property type="project" value="TreeGrafter"/>
</dbReference>
<dbReference type="GO" id="GO:0048280">
    <property type="term" value="P:vesicle fusion with Golgi apparatus"/>
    <property type="evidence" value="ECO:0007669"/>
    <property type="project" value="InterPro"/>
</dbReference>
<reference evidence="7 8" key="1">
    <citation type="submission" date="2022-05" db="EMBL/GenBank/DDBJ databases">
        <authorList>
            <consortium name="Genoscope - CEA"/>
            <person name="William W."/>
        </authorList>
    </citation>
    <scope>NUCLEOTIDE SEQUENCE [LARGE SCALE GENOMIC DNA]</scope>
</reference>
<evidence type="ECO:0000256" key="5">
    <source>
        <dbReference type="SAM" id="MobiDB-lite"/>
    </source>
</evidence>
<dbReference type="AlphaFoldDB" id="A0AAU9XNK1"/>
<dbReference type="PANTHER" id="PTHR10013">
    <property type="entry name" value="GENERAL VESICULAR TRANSPORT FACTOR P115"/>
    <property type="match status" value="1"/>
</dbReference>
<keyword evidence="8" id="KW-1185">Reference proteome</keyword>
<sequence>MEYLSRGFKSVLGNQQGGSQPSPQETVERLCDRVASSTLLEDRRDAVRALKSLSKKFRLEVGTQSMDLLINVLQKDRNDTEITGLALQTLCNLLSADPAQDEGGRDASQTASDVELGVQFTEIFIKKSDNVTLLLGLLEEYEFQVRWPTVKLLTVLLTNKSHQLQQCILVSPMGVSRLMDLLSDSREIIRNEGLLLLIQLTKSNAAIQKIVAFENAFDRLLEIITEEGYSDGGIVVEDCLLLMQNLLKLNVSNQNFFREGSYVQRLTAFFELDQVSSPATPENQDSTWSTQKVSNIKLMLQLVRVLVSPDNPQQATATCQKIMNQCGLLRLLCGILMSTGIPADILTETINTVSEVIRGFPANQEYFSQVNAPSNPPSPAIVVLLMSMINDKQPFNLRCAVLYCFQCYLYKNEQGQNDIVTTLLPSSAAAASNISAGQLLCAGLFSPDPLSNWCAAVALSHCLKGNPTQKEQLLRVQLATSVGNPPVSLLQQCTNMLSQGGEIQTRVGLLLLLCSWLSNCSLAVSHFLHNSANIPYLMAQVEAHGEEADRLVGALCALLLGICLDNNDNSEATCQKDDLRNLIIKRIGSDNLLDKISFISKSEFFTAAVKSPEIKVESEKHVLFDHEFTKLFKKLEAAVTKAIEEEPSHQQLANHVNGKPSQGMENHDSIISSYKELIREQDEEIGKLKSRYGDMESSYNQAQAQIQQQSQEIQELREQLLVAQTFQPQSSGVTESFFTENVELTNLRNQVSDLQLSRDSLQEDVKTKDEKIGKLEKDLEVCQASLAVAHAAAELAAGSETVEFPSAPLSLTSQQLEELEQLKRKVISQQEELDVLRNLNTELENEMEVMREEGIDTPTNSTDEVKAELERARTESHDKIRLLEEKLATTENEMSRMKEEKADLEKEHEDLLVMLTEQDNKIMKYKKLAKQAGQEVSEDDDEGDDDDDEEEEDDDNAENDDDFEKNDEDDENNDDDENEDGSDNHDENETKQDTKQPNTDDTELDDEELT</sequence>
<comment type="caution">
    <text evidence="7">The sequence shown here is derived from an EMBL/GenBank/DDBJ whole genome shotgun (WGS) entry which is preliminary data.</text>
</comment>
<dbReference type="InterPro" id="IPR024095">
    <property type="entry name" value="Vesicle_P115"/>
</dbReference>
<dbReference type="GO" id="GO:0000139">
    <property type="term" value="C:Golgi membrane"/>
    <property type="evidence" value="ECO:0007669"/>
    <property type="project" value="InterPro"/>
</dbReference>
<feature type="coiled-coil region" evidence="4">
    <location>
        <begin position="671"/>
        <end position="719"/>
    </location>
</feature>
<dbReference type="Pfam" id="PF04869">
    <property type="entry name" value="Uso1_p115_head"/>
    <property type="match status" value="1"/>
</dbReference>
<dbReference type="PANTHER" id="PTHR10013:SF0">
    <property type="entry name" value="GENERAL VESICULAR TRANSPORT FACTOR P115"/>
    <property type="match status" value="1"/>
</dbReference>
<feature type="compositionally biased region" description="Basic and acidic residues" evidence="5">
    <location>
        <begin position="982"/>
        <end position="994"/>
    </location>
</feature>
<dbReference type="GO" id="GO:0006888">
    <property type="term" value="P:endoplasmic reticulum to Golgi vesicle-mediated transport"/>
    <property type="evidence" value="ECO:0007669"/>
    <property type="project" value="TreeGrafter"/>
</dbReference>
<evidence type="ECO:0000256" key="3">
    <source>
        <dbReference type="ARBA" id="ARBA00023054"/>
    </source>
</evidence>
<dbReference type="InterPro" id="IPR011989">
    <property type="entry name" value="ARM-like"/>
</dbReference>
<dbReference type="InterPro" id="IPR006953">
    <property type="entry name" value="Vesicle_Uso1_P115_head"/>
</dbReference>
<dbReference type="GO" id="GO:0005795">
    <property type="term" value="C:Golgi stack"/>
    <property type="evidence" value="ECO:0007669"/>
    <property type="project" value="TreeGrafter"/>
</dbReference>
<organism evidence="7 8">
    <name type="scientific">Pocillopora meandrina</name>
    <dbReference type="NCBI Taxonomy" id="46732"/>
    <lineage>
        <taxon>Eukaryota</taxon>
        <taxon>Metazoa</taxon>
        <taxon>Cnidaria</taxon>
        <taxon>Anthozoa</taxon>
        <taxon>Hexacorallia</taxon>
        <taxon>Scleractinia</taxon>
        <taxon>Astrocoeniina</taxon>
        <taxon>Pocilloporidae</taxon>
        <taxon>Pocillopora</taxon>
    </lineage>
</organism>
<dbReference type="GO" id="GO:0012507">
    <property type="term" value="C:ER to Golgi transport vesicle membrane"/>
    <property type="evidence" value="ECO:0007669"/>
    <property type="project" value="TreeGrafter"/>
</dbReference>
<evidence type="ECO:0000256" key="1">
    <source>
        <dbReference type="ARBA" id="ARBA00004555"/>
    </source>
</evidence>
<dbReference type="GO" id="GO:0048211">
    <property type="term" value="P:Golgi vesicle docking"/>
    <property type="evidence" value="ECO:0007669"/>
    <property type="project" value="TreeGrafter"/>
</dbReference>
<feature type="compositionally biased region" description="Acidic residues" evidence="5">
    <location>
        <begin position="936"/>
        <end position="981"/>
    </location>
</feature>
<name>A0AAU9XNK1_9CNID</name>
<evidence type="ECO:0000256" key="4">
    <source>
        <dbReference type="SAM" id="Coils"/>
    </source>
</evidence>
<dbReference type="InterPro" id="IPR016024">
    <property type="entry name" value="ARM-type_fold"/>
</dbReference>
<dbReference type="EMBL" id="CALNXJ010000050">
    <property type="protein sequence ID" value="CAH3152067.1"/>
    <property type="molecule type" value="Genomic_DNA"/>
</dbReference>
<dbReference type="GO" id="GO:0045056">
    <property type="term" value="P:transcytosis"/>
    <property type="evidence" value="ECO:0007669"/>
    <property type="project" value="TreeGrafter"/>
</dbReference>
<keyword evidence="2" id="KW-0333">Golgi apparatus</keyword>
<accession>A0AAU9XNK1</accession>
<feature type="region of interest" description="Disordered" evidence="5">
    <location>
        <begin position="927"/>
        <end position="1010"/>
    </location>
</feature>
<evidence type="ECO:0000313" key="7">
    <source>
        <dbReference type="EMBL" id="CAH3152067.1"/>
    </source>
</evidence>
<comment type="subcellular location">
    <subcellularLocation>
        <location evidence="1">Golgi apparatus</location>
    </subcellularLocation>
</comment>